<gene>
    <name evidence="6" type="ORF">ThimaDRAFT_0360</name>
</gene>
<evidence type="ECO:0000256" key="4">
    <source>
        <dbReference type="SAM" id="Phobius"/>
    </source>
</evidence>
<dbReference type="EMBL" id="AFWV01000001">
    <property type="protein sequence ID" value="EGV20582.1"/>
    <property type="molecule type" value="Genomic_DNA"/>
</dbReference>
<proteinExistence type="predicted"/>
<dbReference type="GO" id="GO:0042392">
    <property type="term" value="F:sphingosine-1-phosphate phosphatase activity"/>
    <property type="evidence" value="ECO:0007669"/>
    <property type="project" value="TreeGrafter"/>
</dbReference>
<dbReference type="InterPro" id="IPR000326">
    <property type="entry name" value="PAP2/HPO"/>
</dbReference>
<dbReference type="PANTHER" id="PTHR14969">
    <property type="entry name" value="SPHINGOSINE-1-PHOSPHATE PHOSPHOHYDROLASE"/>
    <property type="match status" value="1"/>
</dbReference>
<evidence type="ECO:0000256" key="2">
    <source>
        <dbReference type="ARBA" id="ARBA00032707"/>
    </source>
</evidence>
<reference evidence="6 7" key="1">
    <citation type="submission" date="2011-06" db="EMBL/GenBank/DDBJ databases">
        <title>The draft genome of Thiocapsa marina 5811.</title>
        <authorList>
            <consortium name="US DOE Joint Genome Institute (JGI-PGF)"/>
            <person name="Lucas S."/>
            <person name="Han J."/>
            <person name="Cheng J.-F."/>
            <person name="Goodwin L."/>
            <person name="Pitluck S."/>
            <person name="Peters L."/>
            <person name="Land M.L."/>
            <person name="Hauser L."/>
            <person name="Vogl K."/>
            <person name="Liu Z."/>
            <person name="Imhoff J."/>
            <person name="Thiel V."/>
            <person name="Frigaard N.-U."/>
            <person name="Bryant D."/>
            <person name="Woyke T.J."/>
        </authorList>
    </citation>
    <scope>NUCLEOTIDE SEQUENCE [LARGE SCALE GENOMIC DNA]</scope>
    <source>
        <strain evidence="6 7">5811</strain>
    </source>
</reference>
<keyword evidence="4" id="KW-0472">Membrane</keyword>
<name>F9U609_9GAMM</name>
<protein>
    <recommendedName>
        <fullName evidence="1">undecaprenyl-diphosphate phosphatase</fullName>
        <ecNumber evidence="1">3.6.1.27</ecNumber>
    </recommendedName>
    <alternativeName>
        <fullName evidence="2">Undecaprenyl pyrophosphate phosphatase</fullName>
    </alternativeName>
</protein>
<dbReference type="eggNOG" id="COG0671">
    <property type="taxonomic scope" value="Bacteria"/>
</dbReference>
<evidence type="ECO:0000313" key="7">
    <source>
        <dbReference type="Proteomes" id="UP000005459"/>
    </source>
</evidence>
<evidence type="ECO:0000256" key="3">
    <source>
        <dbReference type="ARBA" id="ARBA00047594"/>
    </source>
</evidence>
<organism evidence="6 7">
    <name type="scientific">Thiocapsa marina 5811</name>
    <dbReference type="NCBI Taxonomy" id="768671"/>
    <lineage>
        <taxon>Bacteria</taxon>
        <taxon>Pseudomonadati</taxon>
        <taxon>Pseudomonadota</taxon>
        <taxon>Gammaproteobacteria</taxon>
        <taxon>Chromatiales</taxon>
        <taxon>Chromatiaceae</taxon>
        <taxon>Thiocapsa</taxon>
    </lineage>
</organism>
<dbReference type="SUPFAM" id="SSF48317">
    <property type="entry name" value="Acid phosphatase/Vanadium-dependent haloperoxidase"/>
    <property type="match status" value="1"/>
</dbReference>
<dbReference type="AlphaFoldDB" id="F9U609"/>
<dbReference type="PANTHER" id="PTHR14969:SF13">
    <property type="entry name" value="AT30094P"/>
    <property type="match status" value="1"/>
</dbReference>
<evidence type="ECO:0000313" key="6">
    <source>
        <dbReference type="EMBL" id="EGV20582.1"/>
    </source>
</evidence>
<feature type="transmembrane region" description="Helical" evidence="4">
    <location>
        <begin position="257"/>
        <end position="274"/>
    </location>
</feature>
<feature type="transmembrane region" description="Helical" evidence="4">
    <location>
        <begin position="100"/>
        <end position="118"/>
    </location>
</feature>
<keyword evidence="4" id="KW-1133">Transmembrane helix</keyword>
<dbReference type="CDD" id="cd01610">
    <property type="entry name" value="PAP2_like"/>
    <property type="match status" value="1"/>
</dbReference>
<dbReference type="Proteomes" id="UP000005459">
    <property type="component" value="Unassembled WGS sequence"/>
</dbReference>
<evidence type="ECO:0000259" key="5">
    <source>
        <dbReference type="SMART" id="SM00014"/>
    </source>
</evidence>
<dbReference type="RefSeq" id="WP_007191238.1">
    <property type="nucleotide sequence ID" value="NZ_AFWV01000001.1"/>
</dbReference>
<dbReference type="EC" id="3.6.1.27" evidence="1"/>
<feature type="transmembrane region" description="Helical" evidence="4">
    <location>
        <begin position="174"/>
        <end position="194"/>
    </location>
</feature>
<keyword evidence="7" id="KW-1185">Reference proteome</keyword>
<dbReference type="STRING" id="768671.ThimaDRAFT_0360"/>
<evidence type="ECO:0000256" key="1">
    <source>
        <dbReference type="ARBA" id="ARBA00012374"/>
    </source>
</evidence>
<sequence>MHTDFIAFWKQSMREGLDAGAARTPLTSPSGAAWLSGWARVCLIVGLTLYLGVGYDAGFIRINAAASAYPDWVWQCLTVLGDERVAFALALLFALRYPRILWALILAALIAAAYSRGFKALFDATRPPGVLSADAFNLIGPSHTRASFPSGHSVTAAVFFGVLVYYARWTALRALFLALAVLAGLSRVAVGVHWPVDVAAGLFGGALAAWLGAVLAARWPGPATNLWVHVAVVSLAVILAVTLLFDDAGYRAAATPLVVLGAVALGVAGMQYLLRPWLGYRQGPRSPAQR</sequence>
<dbReference type="GO" id="GO:0050380">
    <property type="term" value="F:undecaprenyl-diphosphatase activity"/>
    <property type="evidence" value="ECO:0007669"/>
    <property type="project" value="UniProtKB-EC"/>
</dbReference>
<dbReference type="Pfam" id="PF01569">
    <property type="entry name" value="PAP2"/>
    <property type="match status" value="1"/>
</dbReference>
<accession>F9U609</accession>
<dbReference type="OrthoDB" id="108054at2"/>
<feature type="domain" description="Phosphatidic acid phosphatase type 2/haloperoxidase" evidence="5">
    <location>
        <begin position="100"/>
        <end position="213"/>
    </location>
</feature>
<keyword evidence="4" id="KW-0812">Transmembrane</keyword>
<dbReference type="Gene3D" id="1.20.144.10">
    <property type="entry name" value="Phosphatidic acid phosphatase type 2/haloperoxidase"/>
    <property type="match status" value="1"/>
</dbReference>
<feature type="transmembrane region" description="Helical" evidence="4">
    <location>
        <begin position="32"/>
        <end position="52"/>
    </location>
</feature>
<dbReference type="InterPro" id="IPR036938">
    <property type="entry name" value="PAP2/HPO_sf"/>
</dbReference>
<comment type="catalytic activity">
    <reaction evidence="3">
        <text>di-trans,octa-cis-undecaprenyl diphosphate + H2O = di-trans,octa-cis-undecaprenyl phosphate + phosphate + H(+)</text>
        <dbReference type="Rhea" id="RHEA:28094"/>
        <dbReference type="ChEBI" id="CHEBI:15377"/>
        <dbReference type="ChEBI" id="CHEBI:15378"/>
        <dbReference type="ChEBI" id="CHEBI:43474"/>
        <dbReference type="ChEBI" id="CHEBI:58405"/>
        <dbReference type="ChEBI" id="CHEBI:60392"/>
        <dbReference type="EC" id="3.6.1.27"/>
    </reaction>
</comment>
<feature type="transmembrane region" description="Helical" evidence="4">
    <location>
        <begin position="226"/>
        <end position="245"/>
    </location>
</feature>
<feature type="transmembrane region" description="Helical" evidence="4">
    <location>
        <begin position="200"/>
        <end position="219"/>
    </location>
</feature>
<dbReference type="SMART" id="SM00014">
    <property type="entry name" value="acidPPc"/>
    <property type="match status" value="1"/>
</dbReference>